<evidence type="ECO:0000256" key="2">
    <source>
        <dbReference type="SAM" id="Phobius"/>
    </source>
</evidence>
<comment type="caution">
    <text evidence="4">The sequence shown here is derived from an EMBL/GenBank/DDBJ whole genome shotgun (WGS) entry which is preliminary data.</text>
</comment>
<evidence type="ECO:0000259" key="3">
    <source>
        <dbReference type="Pfam" id="PF03888"/>
    </source>
</evidence>
<proteinExistence type="predicted"/>
<keyword evidence="2" id="KW-1133">Transmembrane helix</keyword>
<evidence type="ECO:0000313" key="5">
    <source>
        <dbReference type="Proteomes" id="UP000306477"/>
    </source>
</evidence>
<reference evidence="4 5" key="1">
    <citation type="journal article" date="2019" name="Indoor Air">
        <title>Impacts of indoor surface finishes on bacterial viability.</title>
        <authorList>
            <person name="Hu J."/>
            <person name="Maamar S.B."/>
            <person name="Glawe A.J."/>
            <person name="Gottel N."/>
            <person name="Gilbert J.A."/>
            <person name="Hartmann E.M."/>
        </authorList>
    </citation>
    <scope>NUCLEOTIDE SEQUENCE [LARGE SCALE GENOMIC DNA]</scope>
    <source>
        <strain evidence="4 5">AF060A6</strain>
    </source>
</reference>
<keyword evidence="2" id="KW-0472">Membrane</keyword>
<keyword evidence="2" id="KW-0812">Transmembrane</keyword>
<gene>
    <name evidence="4" type="ORF">E1I69_14375</name>
</gene>
<evidence type="ECO:0000256" key="1">
    <source>
        <dbReference type="SAM" id="MobiDB-lite"/>
    </source>
</evidence>
<dbReference type="AlphaFoldDB" id="A0A4V3V7L2"/>
<dbReference type="RefSeq" id="WP_136380277.1">
    <property type="nucleotide sequence ID" value="NZ_SLUB01000026.1"/>
</dbReference>
<evidence type="ECO:0000313" key="4">
    <source>
        <dbReference type="EMBL" id="THE11633.1"/>
    </source>
</evidence>
<dbReference type="EMBL" id="SLUB01000026">
    <property type="protein sequence ID" value="THE11633.1"/>
    <property type="molecule type" value="Genomic_DNA"/>
</dbReference>
<dbReference type="Pfam" id="PF03888">
    <property type="entry name" value="MucB_RseB"/>
    <property type="match status" value="1"/>
</dbReference>
<feature type="domain" description="MucB/RseB N-terminal" evidence="3">
    <location>
        <begin position="274"/>
        <end position="319"/>
    </location>
</feature>
<feature type="compositionally biased region" description="Basic and acidic residues" evidence="1">
    <location>
        <begin position="323"/>
        <end position="340"/>
    </location>
</feature>
<accession>A0A4V3V7L2</accession>
<dbReference type="Proteomes" id="UP000306477">
    <property type="component" value="Unassembled WGS sequence"/>
</dbReference>
<dbReference type="InterPro" id="IPR033434">
    <property type="entry name" value="MucB/RseB_N"/>
</dbReference>
<protein>
    <recommendedName>
        <fullName evidence="3">MucB/RseB N-terminal domain-containing protein</fullName>
    </recommendedName>
</protein>
<dbReference type="OrthoDB" id="2881381at2"/>
<feature type="region of interest" description="Disordered" evidence="1">
    <location>
        <begin position="323"/>
        <end position="352"/>
    </location>
</feature>
<keyword evidence="5" id="KW-1185">Reference proteome</keyword>
<dbReference type="Gene3D" id="2.50.20.10">
    <property type="entry name" value="Lipoprotein localisation LolA/LolB/LppX"/>
    <property type="match status" value="1"/>
</dbReference>
<organism evidence="4 5">
    <name type="scientific">Bacillus timonensis</name>
    <dbReference type="NCBI Taxonomy" id="1033734"/>
    <lineage>
        <taxon>Bacteria</taxon>
        <taxon>Bacillati</taxon>
        <taxon>Bacillota</taxon>
        <taxon>Bacilli</taxon>
        <taxon>Bacillales</taxon>
        <taxon>Bacillaceae</taxon>
        <taxon>Bacillus</taxon>
    </lineage>
</organism>
<feature type="transmembrane region" description="Helical" evidence="2">
    <location>
        <begin position="53"/>
        <end position="73"/>
    </location>
</feature>
<sequence>MEDKLKDLKNILTDSITNEKNIYFTQEHKNRVLKTIKSNSLRNNVSRSFHGRIHLLFSVALTCILLAGTYYIAGIDDIFSKNDANQIYQAHEPNKIPPDSSKDIPENTVITPTAKEENFADMTKEEIYKKLLSSDKFDTAVGEYEIQTVIHDGTKMSSNVKYALSLSPIMGGYSSETYNHGDDVESVITYYKEDKLWTVDSASKTYSERRYRNSVQHPIARSSLFPREITLNYLKSLDKWEIEIQNEKILTHNTIVIKGNLNEYAGEKHRAKTFRFWIDKDTGVLLKYETYNQNGEVVDYLYPKELQINVPIDTKMFTPNLDGYKKSERESANEGQKQNDEQQPPELNLQKPSFSNEKGYLYVHGITLGDSMDKVIERLGGKYSIDEEDGSGADVILDYNGFARFYFKDKKVNWILLMKVDKNYFNNLFDGYEGSKFTSLINGADSDRYIYSKESKQILKATTNVPNQDLYLYLLYPGPESLENPDYQKMKQSLE</sequence>
<name>A0A4V3V7L2_9BACI</name>